<evidence type="ECO:0000313" key="2">
    <source>
        <dbReference type="EMBL" id="EDQ85420.1"/>
    </source>
</evidence>
<evidence type="ECO:0000256" key="1">
    <source>
        <dbReference type="SAM" id="MobiDB-lite"/>
    </source>
</evidence>
<dbReference type="KEGG" id="mbr:MONBRDRAFT_29316"/>
<dbReference type="Gene3D" id="3.40.50.11350">
    <property type="match status" value="1"/>
</dbReference>
<feature type="region of interest" description="Disordered" evidence="1">
    <location>
        <begin position="45"/>
        <end position="95"/>
    </location>
</feature>
<name>A9VAR4_MONBE</name>
<dbReference type="GeneID" id="5895056"/>
<dbReference type="Proteomes" id="UP000001357">
    <property type="component" value="Unassembled WGS sequence"/>
</dbReference>
<reference evidence="2 3" key="1">
    <citation type="journal article" date="2008" name="Nature">
        <title>The genome of the choanoflagellate Monosiga brevicollis and the origin of metazoans.</title>
        <authorList>
            <consortium name="JGI Sequencing"/>
            <person name="King N."/>
            <person name="Westbrook M.J."/>
            <person name="Young S.L."/>
            <person name="Kuo A."/>
            <person name="Abedin M."/>
            <person name="Chapman J."/>
            <person name="Fairclough S."/>
            <person name="Hellsten U."/>
            <person name="Isogai Y."/>
            <person name="Letunic I."/>
            <person name="Marr M."/>
            <person name="Pincus D."/>
            <person name="Putnam N."/>
            <person name="Rokas A."/>
            <person name="Wright K.J."/>
            <person name="Zuzow R."/>
            <person name="Dirks W."/>
            <person name="Good M."/>
            <person name="Goodstein D."/>
            <person name="Lemons D."/>
            <person name="Li W."/>
            <person name="Lyons J.B."/>
            <person name="Morris A."/>
            <person name="Nichols S."/>
            <person name="Richter D.J."/>
            <person name="Salamov A."/>
            <person name="Bork P."/>
            <person name="Lim W.A."/>
            <person name="Manning G."/>
            <person name="Miller W.T."/>
            <person name="McGinnis W."/>
            <person name="Shapiro H."/>
            <person name="Tjian R."/>
            <person name="Grigoriev I.V."/>
            <person name="Rokhsar D."/>
        </authorList>
    </citation>
    <scope>NUCLEOTIDE SEQUENCE [LARGE SCALE GENOMIC DNA]</scope>
    <source>
        <strain evidence="3">MX1 / ATCC 50154</strain>
    </source>
</reference>
<dbReference type="OMA" id="FRVSCHY"/>
<dbReference type="AlphaFoldDB" id="A9VAR4"/>
<protein>
    <submittedName>
        <fullName evidence="2">Uncharacterized protein</fullName>
    </submittedName>
</protein>
<dbReference type="InterPro" id="IPR029044">
    <property type="entry name" value="Nucleotide-diphossugar_trans"/>
</dbReference>
<evidence type="ECO:0000313" key="3">
    <source>
        <dbReference type="Proteomes" id="UP000001357"/>
    </source>
</evidence>
<gene>
    <name evidence="2" type="ORF">MONBRDRAFT_29316</name>
</gene>
<dbReference type="RefSeq" id="XP_001749831.1">
    <property type="nucleotide sequence ID" value="XM_001749779.1"/>
</dbReference>
<keyword evidence="3" id="KW-1185">Reference proteome</keyword>
<accession>A9VAR4</accession>
<dbReference type="InParanoid" id="A9VAR4"/>
<sequence length="849" mass="95590">MTWFTPYAARGLGLALALAVALVVFWEHLTIARRFALENQRLGHSPAVTQPHKPARTAPVFASHAQVEDSRLSRTNADVVDNSGSERAGTDSGTTSWRPRLAVHCFAFDRPEHFERLWSSLHRAQPAQTLDVHFVLHVDFDPLNSTEWLQTVATAHALSGTRTKHGPVATIFATGSHGLRATMLEAWTPMDGEFAMFLEDDIEVSELIFTFAERFIATYGLASNPDPSVMGYKLYNQKWDEVNQRYERPILNNFAPFKIQEPCSWGTVFAPGPYRQYLKWYLHNQNKDPYVPNAWSNTWDAQRSAKKFLQRYMWEESLVLIAINLPEHLSLTTPRIDAAGTNIKVQWLGYLRERLEVPLITARDLKRLKARHFDPFALPPANKLLILNLTHDQVPELSQPKPAMLRILDGDQLPPREVLDPIHYRGARFRILDRALTKVRAMLINPRLPQPTHQSLSPAEGAALQIILSAPVEKDGGGLGQDYVRRITDRGILFTLAKMFMPSAQRLAFVLDTQYGLTNRLRAYGSAKAIADGSGRFLVVLWELDAHCQAPMNDLFEQPVGIHVLVNGEPLRELLRKTHLSGHFQQFDLMDPAQKTRNVDGRITSHIYVRSAFQINSKMGYGIANVLAMRELIQQPAPPVQRVLDTYYATLPKTPSGAAGPAAQRRMVGAHIRMVHSVARDTPGLSGGEALRMELATAFRVSCHYRYFREMMQTFPQSTTFFISADSPAAYRAFKEDKEFASRVFYSDSNECTERTARCMQFAAADLILLTQTSKLLTSKWSAFSETAGRISGVPTINACDEPEGGWKLNLPSELSKQIIDYLQSHNFRNVSRVQAALAQFLHQPASKP</sequence>
<organism evidence="2 3">
    <name type="scientific">Monosiga brevicollis</name>
    <name type="common">Choanoflagellate</name>
    <dbReference type="NCBI Taxonomy" id="81824"/>
    <lineage>
        <taxon>Eukaryota</taxon>
        <taxon>Choanoflagellata</taxon>
        <taxon>Craspedida</taxon>
        <taxon>Salpingoecidae</taxon>
        <taxon>Monosiga</taxon>
    </lineage>
</organism>
<dbReference type="Gene3D" id="3.90.550.10">
    <property type="entry name" value="Spore Coat Polysaccharide Biosynthesis Protein SpsA, Chain A"/>
    <property type="match status" value="1"/>
</dbReference>
<dbReference type="PANTHER" id="PTHR33604:SF3">
    <property type="entry name" value="OSJNBA0004B13.7 PROTEIN"/>
    <property type="match status" value="1"/>
</dbReference>
<proteinExistence type="predicted"/>
<dbReference type="PANTHER" id="PTHR33604">
    <property type="entry name" value="OSJNBA0004B13.7 PROTEIN"/>
    <property type="match status" value="1"/>
</dbReference>
<dbReference type="EMBL" id="CH991574">
    <property type="protein sequence ID" value="EDQ85420.1"/>
    <property type="molecule type" value="Genomic_DNA"/>
</dbReference>